<name>A8N4H5_COPC7</name>
<dbReference type="KEGG" id="cci:CC1G_06052"/>
<sequence>MPPKRTATIPTAPEFPPPKTLDEFQKAIIVTEDWIRELEASKALAIADRTKTAKNKRAGKTQIINSIALSIEEGNARLEGLRQGLASVGVGEDSPKRDMVPQNTASLLTHFGEEDAQGEPDPSYTQPALAREVPGSTGSVKDNTPDPSLSNLGNKGEGHEGTQSPDQTLDHEGLEDLKKGEEEKLDATVAETNWDLYTEIAMLVDEDRAASSLSAEGLTAYLNCILLSIENDFEVADDNIDKDPRLVEILEGNKNVLSVWGWRLYLKVRKVVDKYQEMGRLAHVKRTDLLRRLGKSIWTNQDHDPEDGLLKMRDMGDEGEEDEEDVDEEEDEEEEEEDRRTGRPKATTRIGSLTQNAFNALCNALCMEVDIPNGARFDARRFAEFLAGYGTSSILIAMETFIVRRGVTRCHYHTLSDKSSKKNDSTREGVTGVPYSPTKTVFASRRLLRAVPDRLPDQVGLMPRSVEQPEQGPSSINGVTFHELCNFFPRAADGRRYLHCGCDLQDALTDFFFWKAFPYISSRSKGTEELFGMPVPPRIRDGQGVLKPPG</sequence>
<dbReference type="EMBL" id="AACS02000003">
    <property type="protein sequence ID" value="EAU92065.1"/>
    <property type="molecule type" value="Genomic_DNA"/>
</dbReference>
<gene>
    <name evidence="2" type="ORF">CC1G_06052</name>
</gene>
<evidence type="ECO:0000256" key="1">
    <source>
        <dbReference type="SAM" id="MobiDB-lite"/>
    </source>
</evidence>
<evidence type="ECO:0000313" key="3">
    <source>
        <dbReference type="Proteomes" id="UP000001861"/>
    </source>
</evidence>
<evidence type="ECO:0000313" key="2">
    <source>
        <dbReference type="EMBL" id="EAU92065.1"/>
    </source>
</evidence>
<dbReference type="AlphaFoldDB" id="A8N4H5"/>
<dbReference type="eggNOG" id="ENOG502T7P0">
    <property type="taxonomic scope" value="Eukaryota"/>
</dbReference>
<proteinExistence type="predicted"/>
<dbReference type="GeneID" id="6006280"/>
<comment type="caution">
    <text evidence="2">The sequence shown here is derived from an EMBL/GenBank/DDBJ whole genome shotgun (WGS) entry which is preliminary data.</text>
</comment>
<organism evidence="2 3">
    <name type="scientific">Coprinopsis cinerea (strain Okayama-7 / 130 / ATCC MYA-4618 / FGSC 9003)</name>
    <name type="common">Inky cap fungus</name>
    <name type="synonym">Hormographiella aspergillata</name>
    <dbReference type="NCBI Taxonomy" id="240176"/>
    <lineage>
        <taxon>Eukaryota</taxon>
        <taxon>Fungi</taxon>
        <taxon>Dikarya</taxon>
        <taxon>Basidiomycota</taxon>
        <taxon>Agaricomycotina</taxon>
        <taxon>Agaricomycetes</taxon>
        <taxon>Agaricomycetidae</taxon>
        <taxon>Agaricales</taxon>
        <taxon>Agaricineae</taxon>
        <taxon>Psathyrellaceae</taxon>
        <taxon>Coprinopsis</taxon>
    </lineage>
</organism>
<dbReference type="OMA" id="IVTEDWI"/>
<dbReference type="VEuPathDB" id="FungiDB:CC1G_06052"/>
<dbReference type="STRING" id="240176.A8N4H5"/>
<reference evidence="2 3" key="1">
    <citation type="journal article" date="2010" name="Proc. Natl. Acad. Sci. U.S.A.">
        <title>Insights into evolution of multicellular fungi from the assembled chromosomes of the mushroom Coprinopsis cinerea (Coprinus cinereus).</title>
        <authorList>
            <person name="Stajich J.E."/>
            <person name="Wilke S.K."/>
            <person name="Ahren D."/>
            <person name="Au C.H."/>
            <person name="Birren B.W."/>
            <person name="Borodovsky M."/>
            <person name="Burns C."/>
            <person name="Canback B."/>
            <person name="Casselton L.A."/>
            <person name="Cheng C.K."/>
            <person name="Deng J."/>
            <person name="Dietrich F.S."/>
            <person name="Fargo D.C."/>
            <person name="Farman M.L."/>
            <person name="Gathman A.C."/>
            <person name="Goldberg J."/>
            <person name="Guigo R."/>
            <person name="Hoegger P.J."/>
            <person name="Hooker J.B."/>
            <person name="Huggins A."/>
            <person name="James T.Y."/>
            <person name="Kamada T."/>
            <person name="Kilaru S."/>
            <person name="Kodira C."/>
            <person name="Kues U."/>
            <person name="Kupfer D."/>
            <person name="Kwan H.S."/>
            <person name="Lomsadze A."/>
            <person name="Li W."/>
            <person name="Lilly W.W."/>
            <person name="Ma L.J."/>
            <person name="Mackey A.J."/>
            <person name="Manning G."/>
            <person name="Martin F."/>
            <person name="Muraguchi H."/>
            <person name="Natvig D.O."/>
            <person name="Palmerini H."/>
            <person name="Ramesh M.A."/>
            <person name="Rehmeyer C.J."/>
            <person name="Roe B.A."/>
            <person name="Shenoy N."/>
            <person name="Stanke M."/>
            <person name="Ter-Hovhannisyan V."/>
            <person name="Tunlid A."/>
            <person name="Velagapudi R."/>
            <person name="Vision T.J."/>
            <person name="Zeng Q."/>
            <person name="Zolan M.E."/>
            <person name="Pukkila P.J."/>
        </authorList>
    </citation>
    <scope>NUCLEOTIDE SEQUENCE [LARGE SCALE GENOMIC DNA]</scope>
    <source>
        <strain evidence="3">Okayama-7 / 130 / ATCC MYA-4618 / FGSC 9003</strain>
    </source>
</reference>
<feature type="compositionally biased region" description="Basic and acidic residues" evidence="1">
    <location>
        <begin position="304"/>
        <end position="316"/>
    </location>
</feature>
<dbReference type="RefSeq" id="XP_001829843.1">
    <property type="nucleotide sequence ID" value="XM_001829791.1"/>
</dbReference>
<dbReference type="InParanoid" id="A8N4H5"/>
<feature type="region of interest" description="Disordered" evidence="1">
    <location>
        <begin position="113"/>
        <end position="171"/>
    </location>
</feature>
<protein>
    <submittedName>
        <fullName evidence="2">Uncharacterized protein</fullName>
    </submittedName>
</protein>
<keyword evidence="3" id="KW-1185">Reference proteome</keyword>
<feature type="compositionally biased region" description="Polar residues" evidence="1">
    <location>
        <begin position="136"/>
        <end position="153"/>
    </location>
</feature>
<dbReference type="OrthoDB" id="3062477at2759"/>
<accession>A8N4H5</accession>
<feature type="region of interest" description="Disordered" evidence="1">
    <location>
        <begin position="304"/>
        <end position="348"/>
    </location>
</feature>
<dbReference type="Proteomes" id="UP000001861">
    <property type="component" value="Unassembled WGS sequence"/>
</dbReference>
<feature type="compositionally biased region" description="Acidic residues" evidence="1">
    <location>
        <begin position="317"/>
        <end position="337"/>
    </location>
</feature>